<dbReference type="Proteomes" id="UP000766246">
    <property type="component" value="Unassembled WGS sequence"/>
</dbReference>
<dbReference type="SUPFAM" id="SSF46785">
    <property type="entry name" value="Winged helix' DNA-binding domain"/>
    <property type="match status" value="1"/>
</dbReference>
<dbReference type="SUPFAM" id="SSF53850">
    <property type="entry name" value="Periplasmic binding protein-like II"/>
    <property type="match status" value="1"/>
</dbReference>
<dbReference type="GO" id="GO:0003677">
    <property type="term" value="F:DNA binding"/>
    <property type="evidence" value="ECO:0007669"/>
    <property type="project" value="UniProtKB-KW"/>
</dbReference>
<dbReference type="GO" id="GO:0003700">
    <property type="term" value="F:DNA-binding transcription factor activity"/>
    <property type="evidence" value="ECO:0007669"/>
    <property type="project" value="InterPro"/>
</dbReference>
<dbReference type="InterPro" id="IPR005119">
    <property type="entry name" value="LysR_subst-bd"/>
</dbReference>
<gene>
    <name evidence="6" type="ORF">E7272_09195</name>
</gene>
<protein>
    <submittedName>
        <fullName evidence="6">LysR family transcriptional regulator</fullName>
    </submittedName>
</protein>
<evidence type="ECO:0000313" key="7">
    <source>
        <dbReference type="Proteomes" id="UP000766246"/>
    </source>
</evidence>
<dbReference type="InterPro" id="IPR036388">
    <property type="entry name" value="WH-like_DNA-bd_sf"/>
</dbReference>
<dbReference type="EMBL" id="SVER01000022">
    <property type="protein sequence ID" value="MBE5920005.1"/>
    <property type="molecule type" value="Genomic_DNA"/>
</dbReference>
<keyword evidence="3" id="KW-0238">DNA-binding</keyword>
<feature type="domain" description="HTH lysR-type" evidence="5">
    <location>
        <begin position="5"/>
        <end position="62"/>
    </location>
</feature>
<comment type="similarity">
    <text evidence="1">Belongs to the LysR transcriptional regulatory family.</text>
</comment>
<dbReference type="Gene3D" id="3.40.190.290">
    <property type="match status" value="1"/>
</dbReference>
<evidence type="ECO:0000259" key="5">
    <source>
        <dbReference type="PROSITE" id="PS50931"/>
    </source>
</evidence>
<evidence type="ECO:0000256" key="3">
    <source>
        <dbReference type="ARBA" id="ARBA00023125"/>
    </source>
</evidence>
<keyword evidence="2" id="KW-0805">Transcription regulation</keyword>
<evidence type="ECO:0000313" key="6">
    <source>
        <dbReference type="EMBL" id="MBE5920005.1"/>
    </source>
</evidence>
<organism evidence="6 7">
    <name type="scientific">Pseudobutyrivibrio ruminis</name>
    <dbReference type="NCBI Taxonomy" id="46206"/>
    <lineage>
        <taxon>Bacteria</taxon>
        <taxon>Bacillati</taxon>
        <taxon>Bacillota</taxon>
        <taxon>Clostridia</taxon>
        <taxon>Lachnospirales</taxon>
        <taxon>Lachnospiraceae</taxon>
        <taxon>Pseudobutyrivibrio</taxon>
    </lineage>
</organism>
<evidence type="ECO:0000256" key="4">
    <source>
        <dbReference type="ARBA" id="ARBA00023163"/>
    </source>
</evidence>
<proteinExistence type="inferred from homology"/>
<dbReference type="GO" id="GO:0032993">
    <property type="term" value="C:protein-DNA complex"/>
    <property type="evidence" value="ECO:0007669"/>
    <property type="project" value="TreeGrafter"/>
</dbReference>
<dbReference type="PROSITE" id="PS50931">
    <property type="entry name" value="HTH_LYSR"/>
    <property type="match status" value="1"/>
</dbReference>
<dbReference type="CDD" id="cd05466">
    <property type="entry name" value="PBP2_LTTR_substrate"/>
    <property type="match status" value="1"/>
</dbReference>
<dbReference type="Pfam" id="PF00126">
    <property type="entry name" value="HTH_1"/>
    <property type="match status" value="1"/>
</dbReference>
<name>A0A927UCQ0_9FIRM</name>
<dbReference type="Gene3D" id="1.10.10.10">
    <property type="entry name" value="Winged helix-like DNA-binding domain superfamily/Winged helix DNA-binding domain"/>
    <property type="match status" value="1"/>
</dbReference>
<dbReference type="InterPro" id="IPR036390">
    <property type="entry name" value="WH_DNA-bd_sf"/>
</dbReference>
<dbReference type="PANTHER" id="PTHR30346">
    <property type="entry name" value="TRANSCRIPTIONAL DUAL REGULATOR HCAR-RELATED"/>
    <property type="match status" value="1"/>
</dbReference>
<dbReference type="AlphaFoldDB" id="A0A927UCQ0"/>
<accession>A0A927UCQ0</accession>
<evidence type="ECO:0000256" key="2">
    <source>
        <dbReference type="ARBA" id="ARBA00023015"/>
    </source>
</evidence>
<dbReference type="InterPro" id="IPR000847">
    <property type="entry name" value="LysR_HTH_N"/>
</dbReference>
<evidence type="ECO:0000256" key="1">
    <source>
        <dbReference type="ARBA" id="ARBA00009437"/>
    </source>
</evidence>
<sequence length="291" mass="32791">MGCAMDIKDFHAIIECYETRSINKAAKTLYITPQGLGKLLDRVEHELQVKLFERTKQGLIPTESGTFFYEKSLSIISKAHELEAGLELIKNKSNVFKVGYSCGLIRMLPLVKVEQFQEKLSNTKLALEEGPNDEIKDALIMGKLDIALVIGRIAGSDFVEEELASKTMCAVVPKNHPLYSKSSIKIADLKDEQLICLNEKYQSYRNLVSSCEREGFYPNIRIKTMEASMIYEFVAEGLGIGIDVDIHNKKSISADINLIPIEDAINWNVYVAYEKSKACDLHVKAFLDMLR</sequence>
<keyword evidence="4" id="KW-0804">Transcription</keyword>
<comment type="caution">
    <text evidence="6">The sequence shown here is derived from an EMBL/GenBank/DDBJ whole genome shotgun (WGS) entry which is preliminary data.</text>
</comment>
<dbReference type="PANTHER" id="PTHR30346:SF0">
    <property type="entry name" value="HCA OPERON TRANSCRIPTIONAL ACTIVATOR HCAR"/>
    <property type="match status" value="1"/>
</dbReference>
<dbReference type="Pfam" id="PF03466">
    <property type="entry name" value="LysR_substrate"/>
    <property type="match status" value="1"/>
</dbReference>
<reference evidence="6" key="1">
    <citation type="submission" date="2019-04" db="EMBL/GenBank/DDBJ databases">
        <title>Evolution of Biomass-Degrading Anaerobic Consortia Revealed by Metagenomics.</title>
        <authorList>
            <person name="Peng X."/>
        </authorList>
    </citation>
    <scope>NUCLEOTIDE SEQUENCE</scope>
    <source>
        <strain evidence="6">SIG311</strain>
    </source>
</reference>